<dbReference type="InterPro" id="IPR000182">
    <property type="entry name" value="GNAT_dom"/>
</dbReference>
<feature type="domain" description="N-acetyltransferase" evidence="2">
    <location>
        <begin position="49"/>
        <end position="201"/>
    </location>
</feature>
<dbReference type="PROSITE" id="PS51186">
    <property type="entry name" value="GNAT"/>
    <property type="match status" value="1"/>
</dbReference>
<dbReference type="FunFam" id="3.40.630.30:FF:000047">
    <property type="entry name" value="Acetyltransferase, GNAT family"/>
    <property type="match status" value="1"/>
</dbReference>
<dbReference type="GO" id="GO:0008999">
    <property type="term" value="F:protein-N-terminal-alanine acetyltransferase activity"/>
    <property type="evidence" value="ECO:0007669"/>
    <property type="project" value="TreeGrafter"/>
</dbReference>
<dbReference type="AlphaFoldDB" id="A0A917NNR3"/>
<feature type="compositionally biased region" description="Pro residues" evidence="1">
    <location>
        <begin position="10"/>
        <end position="23"/>
    </location>
</feature>
<name>A0A917NNR3_9PROT</name>
<dbReference type="Gene3D" id="3.40.630.30">
    <property type="match status" value="1"/>
</dbReference>
<dbReference type="EMBL" id="BMKW01000004">
    <property type="protein sequence ID" value="GGJ11605.1"/>
    <property type="molecule type" value="Genomic_DNA"/>
</dbReference>
<accession>A0A917NNR3</accession>
<evidence type="ECO:0000259" key="2">
    <source>
        <dbReference type="PROSITE" id="PS51186"/>
    </source>
</evidence>
<organism evidence="3 4">
    <name type="scientific">Neoroseomonas lacus</name>
    <dbReference type="NCBI Taxonomy" id="287609"/>
    <lineage>
        <taxon>Bacteria</taxon>
        <taxon>Pseudomonadati</taxon>
        <taxon>Pseudomonadota</taxon>
        <taxon>Alphaproteobacteria</taxon>
        <taxon>Acetobacterales</taxon>
        <taxon>Acetobacteraceae</taxon>
        <taxon>Neoroseomonas</taxon>
    </lineage>
</organism>
<dbReference type="InterPro" id="IPR016181">
    <property type="entry name" value="Acyl_CoA_acyltransferase"/>
</dbReference>
<reference evidence="3" key="2">
    <citation type="submission" date="2020-09" db="EMBL/GenBank/DDBJ databases">
        <authorList>
            <person name="Sun Q."/>
            <person name="Zhou Y."/>
        </authorList>
    </citation>
    <scope>NUCLEOTIDE SEQUENCE</scope>
    <source>
        <strain evidence="3">CGMCC 1.3617</strain>
    </source>
</reference>
<keyword evidence="4" id="KW-1185">Reference proteome</keyword>
<evidence type="ECO:0000313" key="3">
    <source>
        <dbReference type="EMBL" id="GGJ11605.1"/>
    </source>
</evidence>
<reference evidence="3" key="1">
    <citation type="journal article" date="2014" name="Int. J. Syst. Evol. Microbiol.">
        <title>Complete genome sequence of Corynebacterium casei LMG S-19264T (=DSM 44701T), isolated from a smear-ripened cheese.</title>
        <authorList>
            <consortium name="US DOE Joint Genome Institute (JGI-PGF)"/>
            <person name="Walter F."/>
            <person name="Albersmeier A."/>
            <person name="Kalinowski J."/>
            <person name="Ruckert C."/>
        </authorList>
    </citation>
    <scope>NUCLEOTIDE SEQUENCE</scope>
    <source>
        <strain evidence="3">CGMCC 1.3617</strain>
    </source>
</reference>
<dbReference type="PANTHER" id="PTHR43441">
    <property type="entry name" value="RIBOSOMAL-PROTEIN-SERINE ACETYLTRANSFERASE"/>
    <property type="match status" value="1"/>
</dbReference>
<sequence>MLPAMQDLPPGIPVDPDTNPPVGPKVDATPRPLPPRMPHRGASVDLEPLHVRHATELFHAAQGEPAEGSWAYLGYGPFATEAAMRAHVGAMAATHDPMAWAVRPHRTGTADGWLTLMEMFPGHAHIELGNIWFSPRMQRSRAATEAMFLLMRHAMDDLGYRRLTWKCNALNMPSRRAAERLGFTYEGTLRNVLVVKGRRRDTAWFSMLDDEWPSRREATAGWLDAANWGADGRPKQSLSAFRV</sequence>
<proteinExistence type="predicted"/>
<dbReference type="GO" id="GO:1990189">
    <property type="term" value="F:protein N-terminal-serine acetyltransferase activity"/>
    <property type="evidence" value="ECO:0007669"/>
    <property type="project" value="TreeGrafter"/>
</dbReference>
<comment type="caution">
    <text evidence="3">The sequence shown here is derived from an EMBL/GenBank/DDBJ whole genome shotgun (WGS) entry which is preliminary data.</text>
</comment>
<dbReference type="PANTHER" id="PTHR43441:SF2">
    <property type="entry name" value="FAMILY ACETYLTRANSFERASE, PUTATIVE (AFU_ORTHOLOGUE AFUA_7G00850)-RELATED"/>
    <property type="match status" value="1"/>
</dbReference>
<dbReference type="Pfam" id="PF13302">
    <property type="entry name" value="Acetyltransf_3"/>
    <property type="match status" value="1"/>
</dbReference>
<gene>
    <name evidence="3" type="ORF">GCM10011320_18370</name>
</gene>
<dbReference type="SUPFAM" id="SSF55729">
    <property type="entry name" value="Acyl-CoA N-acyltransferases (Nat)"/>
    <property type="match status" value="1"/>
</dbReference>
<feature type="region of interest" description="Disordered" evidence="1">
    <location>
        <begin position="1"/>
        <end position="40"/>
    </location>
</feature>
<evidence type="ECO:0000313" key="4">
    <source>
        <dbReference type="Proteomes" id="UP000661507"/>
    </source>
</evidence>
<dbReference type="InterPro" id="IPR051908">
    <property type="entry name" value="Ribosomal_N-acetyltransferase"/>
</dbReference>
<protein>
    <submittedName>
        <fullName evidence="3">N-acetyltransferase</fullName>
    </submittedName>
</protein>
<dbReference type="Proteomes" id="UP000661507">
    <property type="component" value="Unassembled WGS sequence"/>
</dbReference>
<evidence type="ECO:0000256" key="1">
    <source>
        <dbReference type="SAM" id="MobiDB-lite"/>
    </source>
</evidence>